<comment type="caution">
    <text evidence="2">The sequence shown here is derived from an EMBL/GenBank/DDBJ whole genome shotgun (WGS) entry which is preliminary data.</text>
</comment>
<proteinExistence type="predicted"/>
<protein>
    <recommendedName>
        <fullName evidence="4">Lipoprotein</fullName>
    </recommendedName>
</protein>
<name>A0AAW5PHF1_9GAMM</name>
<dbReference type="Proteomes" id="UP001320691">
    <property type="component" value="Unassembled WGS sequence"/>
</dbReference>
<dbReference type="RefSeq" id="WP_259260842.1">
    <property type="nucleotide sequence ID" value="NZ_JANUEK010000005.1"/>
</dbReference>
<accession>A0AAW5PHF1</accession>
<reference evidence="2" key="1">
    <citation type="submission" date="2022-08" db="EMBL/GenBank/DDBJ databases">
        <title>Genomic analyses of the natural microbiome of Caenorhabditis elegans.</title>
        <authorList>
            <person name="Samuel B."/>
        </authorList>
    </citation>
    <scope>NUCLEOTIDE SEQUENCE</scope>
    <source>
        <strain evidence="2">BIGb0277</strain>
    </source>
</reference>
<feature type="signal peptide" evidence="1">
    <location>
        <begin position="1"/>
        <end position="27"/>
    </location>
</feature>
<evidence type="ECO:0008006" key="4">
    <source>
        <dbReference type="Google" id="ProtNLM"/>
    </source>
</evidence>
<feature type="chain" id="PRO_5043711622" description="Lipoprotein" evidence="1">
    <location>
        <begin position="28"/>
        <end position="232"/>
    </location>
</feature>
<keyword evidence="1" id="KW-0732">Signal</keyword>
<organism evidence="2 3">
    <name type="scientific">Stenotrophomonas rhizophila</name>
    <dbReference type="NCBI Taxonomy" id="216778"/>
    <lineage>
        <taxon>Bacteria</taxon>
        <taxon>Pseudomonadati</taxon>
        <taxon>Pseudomonadota</taxon>
        <taxon>Gammaproteobacteria</taxon>
        <taxon>Lysobacterales</taxon>
        <taxon>Lysobacteraceae</taxon>
        <taxon>Stenotrophomonas</taxon>
    </lineage>
</organism>
<evidence type="ECO:0000313" key="3">
    <source>
        <dbReference type="Proteomes" id="UP001320691"/>
    </source>
</evidence>
<gene>
    <name evidence="2" type="ORF">M2412_002120</name>
</gene>
<dbReference type="EMBL" id="JANUEK010000005">
    <property type="protein sequence ID" value="MCS4280127.1"/>
    <property type="molecule type" value="Genomic_DNA"/>
</dbReference>
<dbReference type="AlphaFoldDB" id="A0AAW5PHF1"/>
<evidence type="ECO:0000256" key="1">
    <source>
        <dbReference type="SAM" id="SignalP"/>
    </source>
</evidence>
<dbReference type="PROSITE" id="PS51257">
    <property type="entry name" value="PROKAR_LIPOPROTEIN"/>
    <property type="match status" value="1"/>
</dbReference>
<evidence type="ECO:0000313" key="2">
    <source>
        <dbReference type="EMBL" id="MCS4280127.1"/>
    </source>
</evidence>
<sequence length="232" mass="23889">MQNQIRIKAGLAAVGLTMLLCACSPQGQGDAAPIVSPSAADPGAAKAADPAAAATTAGWRPAPVYQEGASGIVVGPVAGVRVEHDFQRAYLASPTWKLFASPDSVGTPLVALVLEGSDRVTAGELRIGRSEDAAAVNACLELPAEATGPAAATTVDIGGVPFTHFTVGDAAMSHYVNAESYRAVRDGSCYAIDLVVAGTRPEVYDPPRTPPFTQQEAASRLAEALKTVYWVE</sequence>